<sequence length="303" mass="34043">MARTAEKVRELVSEDPEMRASLTALLEHEDEAVEWRDVKGELTSGQWGRLIEKGILTEAGDGFRVDDPEAVREGLSDEDESPTASTSPSASASTDSDDEGSSWTTYDKLAGVVAVAMMAGYYYHPIRRIVGGVVDVVLGPIDAMLPFFVVIMILATFTGFYTSIIQANLMDFEKMSMYQEQMQEIQDRQKAAKERGDEEALERIREEQMEAMGDQLGMFKMQFRPMVWIMLLTIPVFLWMYWKLLTNGVTGAEASFVMPLVGQIHLLDRIAGFMPAWIVWYFLCSMGFSQVVRKGLGIQTTPT</sequence>
<dbReference type="OrthoDB" id="84619at2157"/>
<evidence type="ECO:0000256" key="6">
    <source>
        <dbReference type="SAM" id="Phobius"/>
    </source>
</evidence>
<dbReference type="InterPro" id="IPR002809">
    <property type="entry name" value="EMC3/TMCO1"/>
</dbReference>
<evidence type="ECO:0000313" key="7">
    <source>
        <dbReference type="EMBL" id="GGL26188.1"/>
    </source>
</evidence>
<dbReference type="RefSeq" id="WP_188879027.1">
    <property type="nucleotide sequence ID" value="NZ_BMPF01000001.1"/>
</dbReference>
<keyword evidence="2 6" id="KW-0812">Transmembrane</keyword>
<keyword evidence="3 6" id="KW-1133">Transmembrane helix</keyword>
<protein>
    <submittedName>
        <fullName evidence="7">HtlB</fullName>
    </submittedName>
</protein>
<evidence type="ECO:0000256" key="5">
    <source>
        <dbReference type="SAM" id="MobiDB-lite"/>
    </source>
</evidence>
<evidence type="ECO:0000256" key="4">
    <source>
        <dbReference type="ARBA" id="ARBA00023136"/>
    </source>
</evidence>
<feature type="compositionally biased region" description="Low complexity" evidence="5">
    <location>
        <begin position="82"/>
        <end position="94"/>
    </location>
</feature>
<keyword evidence="8" id="KW-1185">Reference proteome</keyword>
<evidence type="ECO:0000256" key="2">
    <source>
        <dbReference type="ARBA" id="ARBA00022692"/>
    </source>
</evidence>
<dbReference type="PANTHER" id="PTHR42198">
    <property type="entry name" value="INTEGRAL MEMBRANE PROTEIN"/>
    <property type="match status" value="1"/>
</dbReference>
<feature type="transmembrane region" description="Helical" evidence="6">
    <location>
        <begin position="225"/>
        <end position="242"/>
    </location>
</feature>
<proteinExistence type="predicted"/>
<name>A0A830F012_9EURY</name>
<feature type="transmembrane region" description="Helical" evidence="6">
    <location>
        <begin position="106"/>
        <end position="123"/>
    </location>
</feature>
<reference evidence="7 8" key="1">
    <citation type="journal article" date="2019" name="Int. J. Syst. Evol. Microbiol.">
        <title>The Global Catalogue of Microorganisms (GCM) 10K type strain sequencing project: providing services to taxonomists for standard genome sequencing and annotation.</title>
        <authorList>
            <consortium name="The Broad Institute Genomics Platform"/>
            <consortium name="The Broad Institute Genome Sequencing Center for Infectious Disease"/>
            <person name="Wu L."/>
            <person name="Ma J."/>
        </authorList>
    </citation>
    <scope>NUCLEOTIDE SEQUENCE [LARGE SCALE GENOMIC DNA]</scope>
    <source>
        <strain evidence="7 8">JCM 19585</strain>
    </source>
</reference>
<organism evidence="7 8">
    <name type="scientific">Halarchaeum grantii</name>
    <dbReference type="NCBI Taxonomy" id="1193105"/>
    <lineage>
        <taxon>Archaea</taxon>
        <taxon>Methanobacteriati</taxon>
        <taxon>Methanobacteriota</taxon>
        <taxon>Stenosarchaea group</taxon>
        <taxon>Halobacteria</taxon>
        <taxon>Halobacteriales</taxon>
        <taxon>Halobacteriaceae</taxon>
    </lineage>
</organism>
<evidence type="ECO:0000313" key="8">
    <source>
        <dbReference type="Proteomes" id="UP000628840"/>
    </source>
</evidence>
<dbReference type="EMBL" id="BMPF01000001">
    <property type="protein sequence ID" value="GGL26188.1"/>
    <property type="molecule type" value="Genomic_DNA"/>
</dbReference>
<comment type="subcellular location">
    <subcellularLocation>
        <location evidence="1">Membrane</location>
        <topology evidence="1">Multi-pass membrane protein</topology>
    </subcellularLocation>
</comment>
<dbReference type="InterPro" id="IPR038978">
    <property type="entry name" value="MJ0935"/>
</dbReference>
<evidence type="ECO:0000256" key="3">
    <source>
        <dbReference type="ARBA" id="ARBA00022989"/>
    </source>
</evidence>
<dbReference type="Pfam" id="PF01956">
    <property type="entry name" value="EMC3_TMCO1"/>
    <property type="match status" value="1"/>
</dbReference>
<dbReference type="PANTHER" id="PTHR42198:SF1">
    <property type="entry name" value="INTEGRAL MEMBRANE PROTEIN"/>
    <property type="match status" value="1"/>
</dbReference>
<gene>
    <name evidence="7" type="ORF">GCM10009037_07270</name>
</gene>
<evidence type="ECO:0000256" key="1">
    <source>
        <dbReference type="ARBA" id="ARBA00004141"/>
    </source>
</evidence>
<dbReference type="Proteomes" id="UP000628840">
    <property type="component" value="Unassembled WGS sequence"/>
</dbReference>
<keyword evidence="4 6" id="KW-0472">Membrane</keyword>
<feature type="region of interest" description="Disordered" evidence="5">
    <location>
        <begin position="72"/>
        <end position="102"/>
    </location>
</feature>
<comment type="caution">
    <text evidence="7">The sequence shown here is derived from an EMBL/GenBank/DDBJ whole genome shotgun (WGS) entry which is preliminary data.</text>
</comment>
<feature type="transmembrane region" description="Helical" evidence="6">
    <location>
        <begin position="262"/>
        <end position="284"/>
    </location>
</feature>
<dbReference type="SMART" id="SM01415">
    <property type="entry name" value="DUF106"/>
    <property type="match status" value="1"/>
</dbReference>
<accession>A0A830F012</accession>
<dbReference type="GO" id="GO:0016020">
    <property type="term" value="C:membrane"/>
    <property type="evidence" value="ECO:0007669"/>
    <property type="project" value="UniProtKB-SubCell"/>
</dbReference>
<feature type="transmembrane region" description="Helical" evidence="6">
    <location>
        <begin position="143"/>
        <end position="165"/>
    </location>
</feature>
<dbReference type="AlphaFoldDB" id="A0A830F012"/>